<evidence type="ECO:0000259" key="10">
    <source>
        <dbReference type="PROSITE" id="PS50109"/>
    </source>
</evidence>
<dbReference type="PROSITE" id="PS50109">
    <property type="entry name" value="HIS_KIN"/>
    <property type="match status" value="1"/>
</dbReference>
<dbReference type="Pfam" id="PF02518">
    <property type="entry name" value="HATPase_c"/>
    <property type="match status" value="1"/>
</dbReference>
<accession>A0A926QHK9</accession>
<dbReference type="InterPro" id="IPR036890">
    <property type="entry name" value="HATPase_C_sf"/>
</dbReference>
<feature type="transmembrane region" description="Helical" evidence="9">
    <location>
        <begin position="68"/>
        <end position="94"/>
    </location>
</feature>
<dbReference type="Proteomes" id="UP000650466">
    <property type="component" value="Unassembled WGS sequence"/>
</dbReference>
<dbReference type="Gene3D" id="3.30.565.10">
    <property type="entry name" value="Histidine kinase-like ATPase, C-terminal domain"/>
    <property type="match status" value="1"/>
</dbReference>
<feature type="transmembrane region" description="Helical" evidence="9">
    <location>
        <begin position="208"/>
        <end position="225"/>
    </location>
</feature>
<organism evidence="11 12">
    <name type="scientific">Paenibacillus sedimenti</name>
    <dbReference type="NCBI Taxonomy" id="2770274"/>
    <lineage>
        <taxon>Bacteria</taxon>
        <taxon>Bacillati</taxon>
        <taxon>Bacillota</taxon>
        <taxon>Bacilli</taxon>
        <taxon>Bacillales</taxon>
        <taxon>Paenibacillaceae</taxon>
        <taxon>Paenibacillus</taxon>
    </lineage>
</organism>
<feature type="transmembrane region" description="Helical" evidence="9">
    <location>
        <begin position="168"/>
        <end position="188"/>
    </location>
</feature>
<dbReference type="SUPFAM" id="SSF55874">
    <property type="entry name" value="ATPase domain of HSP90 chaperone/DNA topoisomerase II/histidine kinase"/>
    <property type="match status" value="1"/>
</dbReference>
<protein>
    <recommendedName>
        <fullName evidence="2">histidine kinase</fullName>
        <ecNumber evidence="2">2.7.13.3</ecNumber>
    </recommendedName>
</protein>
<dbReference type="GO" id="GO:0000160">
    <property type="term" value="P:phosphorelay signal transduction system"/>
    <property type="evidence" value="ECO:0007669"/>
    <property type="project" value="UniProtKB-KW"/>
</dbReference>
<feature type="transmembrane region" description="Helical" evidence="9">
    <location>
        <begin position="30"/>
        <end position="48"/>
    </location>
</feature>
<keyword evidence="5" id="KW-0547">Nucleotide-binding</keyword>
<dbReference type="RefSeq" id="WP_188173464.1">
    <property type="nucleotide sequence ID" value="NZ_JACVVD010000002.1"/>
</dbReference>
<keyword evidence="9" id="KW-0472">Membrane</keyword>
<keyword evidence="9" id="KW-1133">Transmembrane helix</keyword>
<dbReference type="PANTHER" id="PTHR43065">
    <property type="entry name" value="SENSOR HISTIDINE KINASE"/>
    <property type="match status" value="1"/>
</dbReference>
<dbReference type="PRINTS" id="PR00344">
    <property type="entry name" value="BCTRLSENSOR"/>
</dbReference>
<proteinExistence type="predicted"/>
<dbReference type="EC" id="2.7.13.3" evidence="2"/>
<evidence type="ECO:0000256" key="8">
    <source>
        <dbReference type="ARBA" id="ARBA00023012"/>
    </source>
</evidence>
<dbReference type="SMART" id="SM00387">
    <property type="entry name" value="HATPase_c"/>
    <property type="match status" value="1"/>
</dbReference>
<name>A0A926QHK9_9BACL</name>
<dbReference type="GO" id="GO:0004673">
    <property type="term" value="F:protein histidine kinase activity"/>
    <property type="evidence" value="ECO:0007669"/>
    <property type="project" value="UniProtKB-EC"/>
</dbReference>
<evidence type="ECO:0000313" key="11">
    <source>
        <dbReference type="EMBL" id="MBD0379661.1"/>
    </source>
</evidence>
<evidence type="ECO:0000256" key="7">
    <source>
        <dbReference type="ARBA" id="ARBA00022840"/>
    </source>
</evidence>
<comment type="catalytic activity">
    <reaction evidence="1">
        <text>ATP + protein L-histidine = ADP + protein N-phospho-L-histidine.</text>
        <dbReference type="EC" id="2.7.13.3"/>
    </reaction>
</comment>
<evidence type="ECO:0000313" key="12">
    <source>
        <dbReference type="Proteomes" id="UP000650466"/>
    </source>
</evidence>
<evidence type="ECO:0000256" key="9">
    <source>
        <dbReference type="SAM" id="Phobius"/>
    </source>
</evidence>
<evidence type="ECO:0000256" key="2">
    <source>
        <dbReference type="ARBA" id="ARBA00012438"/>
    </source>
</evidence>
<feature type="transmembrane region" description="Helical" evidence="9">
    <location>
        <begin position="138"/>
        <end position="156"/>
    </location>
</feature>
<dbReference type="InterPro" id="IPR005467">
    <property type="entry name" value="His_kinase_dom"/>
</dbReference>
<dbReference type="EMBL" id="JACVVD010000002">
    <property type="protein sequence ID" value="MBD0379661.1"/>
    <property type="molecule type" value="Genomic_DNA"/>
</dbReference>
<keyword evidence="7" id="KW-0067">ATP-binding</keyword>
<dbReference type="InterPro" id="IPR003594">
    <property type="entry name" value="HATPase_dom"/>
</dbReference>
<evidence type="ECO:0000256" key="1">
    <source>
        <dbReference type="ARBA" id="ARBA00000085"/>
    </source>
</evidence>
<dbReference type="AlphaFoldDB" id="A0A926QHK9"/>
<evidence type="ECO:0000256" key="6">
    <source>
        <dbReference type="ARBA" id="ARBA00022777"/>
    </source>
</evidence>
<dbReference type="PANTHER" id="PTHR43065:SF10">
    <property type="entry name" value="PEROXIDE STRESS-ACTIVATED HISTIDINE KINASE MAK3"/>
    <property type="match status" value="1"/>
</dbReference>
<evidence type="ECO:0000256" key="5">
    <source>
        <dbReference type="ARBA" id="ARBA00022741"/>
    </source>
</evidence>
<dbReference type="InterPro" id="IPR004358">
    <property type="entry name" value="Sig_transdc_His_kin-like_C"/>
</dbReference>
<evidence type="ECO:0000256" key="3">
    <source>
        <dbReference type="ARBA" id="ARBA00022553"/>
    </source>
</evidence>
<reference evidence="11" key="1">
    <citation type="submission" date="2020-09" db="EMBL/GenBank/DDBJ databases">
        <title>Draft Genome Sequence of Paenibacillus sp. WST5.</title>
        <authorList>
            <person name="Bao Z."/>
        </authorList>
    </citation>
    <scope>NUCLEOTIDE SEQUENCE</scope>
    <source>
        <strain evidence="11">WST5</strain>
    </source>
</reference>
<keyword evidence="6 11" id="KW-0418">Kinase</keyword>
<evidence type="ECO:0000256" key="4">
    <source>
        <dbReference type="ARBA" id="ARBA00022679"/>
    </source>
</evidence>
<gene>
    <name evidence="11" type="ORF">ICC18_06005</name>
</gene>
<dbReference type="GO" id="GO:0005524">
    <property type="term" value="F:ATP binding"/>
    <property type="evidence" value="ECO:0007669"/>
    <property type="project" value="UniProtKB-KW"/>
</dbReference>
<sequence>MYIYVINLLAILSVSALLLLVGYHNAYSRWIAILLLVIGSINLTYSIQFTFIPILEQAHLLDPWFKELLVLLSIPGIYIHFYFLAGAFLVSSVYFADFIPEEVKKAASFCLIVPPLLIMSVRGDFTFPIEIHMVPLRFMAHFYTLLGCAIYTLAYVKEKVVHVRKKRLIYVLLLLFGIVSENLNYYTIQTIRIDWYIFDIIKSDFWSYNYINTTILLAGLVMISIKHGTWGIRLRMEQEKHDYSTRTLSAGTSILNHTIKNEIQKISYIHERSLSLLEQDRPKQAYELLQDIRSVTDHLMKMTTRIKEKAHDITLQPQWHTLSELLDAASAIPGLREKAVDIQKLYEIEGDLLCDGLHVRETINNLVMNALEAMPPEGGKLVLRTKRSGRKLVIDIQDNGTGIEKEVLERIFEPFFTTKPNSANYGLGLSYCYNVMQKHGGTIQVAESGAETGTTFSLTFPGHRFKEA</sequence>
<keyword evidence="9" id="KW-0812">Transmembrane</keyword>
<keyword evidence="8" id="KW-0902">Two-component regulatory system</keyword>
<feature type="domain" description="Histidine kinase" evidence="10">
    <location>
        <begin position="254"/>
        <end position="464"/>
    </location>
</feature>
<keyword evidence="4" id="KW-0808">Transferase</keyword>
<feature type="transmembrane region" description="Helical" evidence="9">
    <location>
        <begin position="106"/>
        <end position="123"/>
    </location>
</feature>
<feature type="transmembrane region" description="Helical" evidence="9">
    <location>
        <begin position="6"/>
        <end position="23"/>
    </location>
</feature>
<keyword evidence="12" id="KW-1185">Reference proteome</keyword>
<keyword evidence="3" id="KW-0597">Phosphoprotein</keyword>
<comment type="caution">
    <text evidence="11">The sequence shown here is derived from an EMBL/GenBank/DDBJ whole genome shotgun (WGS) entry which is preliminary data.</text>
</comment>